<protein>
    <submittedName>
        <fullName evidence="1">Uncharacterized protein</fullName>
    </submittedName>
</protein>
<reference evidence="1 2" key="1">
    <citation type="submission" date="2016-09" db="EMBL/GenBank/DDBJ databases">
        <authorList>
            <person name="Capua I."/>
            <person name="De Benedictis P."/>
            <person name="Joannis T."/>
            <person name="Lombin L.H."/>
            <person name="Cattoli G."/>
        </authorList>
    </citation>
    <scope>NUCLEOTIDE SEQUENCE [LARGE SCALE GENOMIC DNA]</scope>
    <source>
        <strain evidence="1 2">IMI 309357</strain>
    </source>
</reference>
<dbReference type="EMBL" id="MJBS01000052">
    <property type="protein sequence ID" value="OHE97868.1"/>
    <property type="molecule type" value="Genomic_DNA"/>
</dbReference>
<dbReference type="AlphaFoldDB" id="A0A1G4B8V2"/>
<proteinExistence type="predicted"/>
<dbReference type="RefSeq" id="XP_022475020.1">
    <property type="nucleotide sequence ID" value="XM_022618370.1"/>
</dbReference>
<sequence>MTLAALTSNPLYRMLFKAPQLHGFMKRDQSTARLRPIALWHAAEEDGKQRRADDDAGQKLKPILVCGSASNGAVEEMEKGENLTKTTRHVMISSLISAAYEPHGDNERVPRAERLDADGAVVGHKGRARRLLEEGTHRRRWRQFEADVDIPTTVKDSSMEPQPW</sequence>
<dbReference type="GeneID" id="34559880"/>
<name>A0A1G4B8V2_9PEZI</name>
<gene>
    <name evidence="1" type="ORF">CORC01_06731</name>
</gene>
<evidence type="ECO:0000313" key="2">
    <source>
        <dbReference type="Proteomes" id="UP000176998"/>
    </source>
</evidence>
<organism evidence="1 2">
    <name type="scientific">Colletotrichum orchidophilum</name>
    <dbReference type="NCBI Taxonomy" id="1209926"/>
    <lineage>
        <taxon>Eukaryota</taxon>
        <taxon>Fungi</taxon>
        <taxon>Dikarya</taxon>
        <taxon>Ascomycota</taxon>
        <taxon>Pezizomycotina</taxon>
        <taxon>Sordariomycetes</taxon>
        <taxon>Hypocreomycetidae</taxon>
        <taxon>Glomerellales</taxon>
        <taxon>Glomerellaceae</taxon>
        <taxon>Colletotrichum</taxon>
    </lineage>
</organism>
<comment type="caution">
    <text evidence="1">The sequence shown here is derived from an EMBL/GenBank/DDBJ whole genome shotgun (WGS) entry which is preliminary data.</text>
</comment>
<dbReference type="Proteomes" id="UP000176998">
    <property type="component" value="Unassembled WGS sequence"/>
</dbReference>
<accession>A0A1G4B8V2</accession>
<keyword evidence="2" id="KW-1185">Reference proteome</keyword>
<evidence type="ECO:0000313" key="1">
    <source>
        <dbReference type="EMBL" id="OHE97868.1"/>
    </source>
</evidence>